<gene>
    <name evidence="8" type="ORF">ESO86_14530</name>
</gene>
<dbReference type="GO" id="GO:0004673">
    <property type="term" value="F:protein histidine kinase activity"/>
    <property type="evidence" value="ECO:0007669"/>
    <property type="project" value="UniProtKB-EC"/>
</dbReference>
<dbReference type="PANTHER" id="PTHR24421">
    <property type="entry name" value="NITRATE/NITRITE SENSOR PROTEIN NARX-RELATED"/>
    <property type="match status" value="1"/>
</dbReference>
<feature type="non-terminal residue" evidence="8">
    <location>
        <position position="1"/>
    </location>
</feature>
<feature type="compositionally biased region" description="Gly residues" evidence="6">
    <location>
        <begin position="17"/>
        <end position="26"/>
    </location>
</feature>
<name>A0A4Q2JBD8_9MICO</name>
<dbReference type="GO" id="GO:0000160">
    <property type="term" value="P:phosphorelay signal transduction system"/>
    <property type="evidence" value="ECO:0007669"/>
    <property type="project" value="UniProtKB-KW"/>
</dbReference>
<dbReference type="EMBL" id="SDPL01000383">
    <property type="protein sequence ID" value="RXZ44692.1"/>
    <property type="molecule type" value="Genomic_DNA"/>
</dbReference>
<comment type="caution">
    <text evidence="8">The sequence shown here is derived from an EMBL/GenBank/DDBJ whole genome shotgun (WGS) entry which is preliminary data.</text>
</comment>
<evidence type="ECO:0000256" key="4">
    <source>
        <dbReference type="ARBA" id="ARBA00022777"/>
    </source>
</evidence>
<organism evidence="8 9">
    <name type="scientific">Agromyces binzhouensis</name>
    <dbReference type="NCBI Taxonomy" id="1817495"/>
    <lineage>
        <taxon>Bacteria</taxon>
        <taxon>Bacillati</taxon>
        <taxon>Actinomycetota</taxon>
        <taxon>Actinomycetes</taxon>
        <taxon>Micrococcales</taxon>
        <taxon>Microbacteriaceae</taxon>
        <taxon>Agromyces</taxon>
    </lineage>
</organism>
<evidence type="ECO:0000256" key="2">
    <source>
        <dbReference type="ARBA" id="ARBA00012438"/>
    </source>
</evidence>
<feature type="region of interest" description="Disordered" evidence="6">
    <location>
        <begin position="1"/>
        <end position="26"/>
    </location>
</feature>
<evidence type="ECO:0000313" key="8">
    <source>
        <dbReference type="EMBL" id="RXZ44692.1"/>
    </source>
</evidence>
<keyword evidence="9" id="KW-1185">Reference proteome</keyword>
<dbReference type="Pfam" id="PF02518">
    <property type="entry name" value="HATPase_c"/>
    <property type="match status" value="1"/>
</dbReference>
<comment type="catalytic activity">
    <reaction evidence="1">
        <text>ATP + protein L-histidine = ADP + protein N-phospho-L-histidine.</text>
        <dbReference type="EC" id="2.7.13.3"/>
    </reaction>
</comment>
<dbReference type="PRINTS" id="PR00344">
    <property type="entry name" value="BCTRLSENSOR"/>
</dbReference>
<proteinExistence type="predicted"/>
<keyword evidence="3" id="KW-0808">Transferase</keyword>
<dbReference type="Proteomes" id="UP000292881">
    <property type="component" value="Unassembled WGS sequence"/>
</dbReference>
<reference evidence="8 9" key="1">
    <citation type="submission" date="2019-01" db="EMBL/GenBank/DDBJ databases">
        <authorList>
            <person name="Li J."/>
        </authorList>
    </citation>
    <scope>NUCLEOTIDE SEQUENCE [LARGE SCALE GENOMIC DNA]</scope>
    <source>
        <strain evidence="8 9">CGMCC 4.7180</strain>
    </source>
</reference>
<dbReference type="InterPro" id="IPR005467">
    <property type="entry name" value="His_kinase_dom"/>
</dbReference>
<keyword evidence="4 8" id="KW-0418">Kinase</keyword>
<evidence type="ECO:0000256" key="3">
    <source>
        <dbReference type="ARBA" id="ARBA00022679"/>
    </source>
</evidence>
<dbReference type="RefSeq" id="WP_340638864.1">
    <property type="nucleotide sequence ID" value="NZ_SDPL01000383.1"/>
</dbReference>
<dbReference type="SUPFAM" id="SSF55874">
    <property type="entry name" value="ATPase domain of HSP90 chaperone/DNA topoisomerase II/histidine kinase"/>
    <property type="match status" value="1"/>
</dbReference>
<feature type="region of interest" description="Disordered" evidence="6">
    <location>
        <begin position="40"/>
        <end position="72"/>
    </location>
</feature>
<feature type="domain" description="Histidine kinase" evidence="7">
    <location>
        <begin position="1"/>
        <end position="63"/>
    </location>
</feature>
<dbReference type="InterPro" id="IPR003594">
    <property type="entry name" value="HATPase_dom"/>
</dbReference>
<dbReference type="InterPro" id="IPR050482">
    <property type="entry name" value="Sensor_HK_TwoCompSys"/>
</dbReference>
<dbReference type="PROSITE" id="PS50109">
    <property type="entry name" value="HIS_KIN"/>
    <property type="match status" value="1"/>
</dbReference>
<evidence type="ECO:0000313" key="9">
    <source>
        <dbReference type="Proteomes" id="UP000292881"/>
    </source>
</evidence>
<sequence length="72" mass="7076">RIEVSDDGDGMADTAGDGAGAGAGAGIGLRSMRERAGELGGSFEVVSRPGGGTTVRAALPIPPEGEGARHDR</sequence>
<evidence type="ECO:0000256" key="5">
    <source>
        <dbReference type="ARBA" id="ARBA00023012"/>
    </source>
</evidence>
<evidence type="ECO:0000256" key="6">
    <source>
        <dbReference type="SAM" id="MobiDB-lite"/>
    </source>
</evidence>
<dbReference type="AlphaFoldDB" id="A0A4Q2JBD8"/>
<dbReference type="Gene3D" id="3.30.565.10">
    <property type="entry name" value="Histidine kinase-like ATPase, C-terminal domain"/>
    <property type="match status" value="1"/>
</dbReference>
<evidence type="ECO:0000259" key="7">
    <source>
        <dbReference type="PROSITE" id="PS50109"/>
    </source>
</evidence>
<dbReference type="InterPro" id="IPR004358">
    <property type="entry name" value="Sig_transdc_His_kin-like_C"/>
</dbReference>
<accession>A0A4Q2JBD8</accession>
<evidence type="ECO:0000256" key="1">
    <source>
        <dbReference type="ARBA" id="ARBA00000085"/>
    </source>
</evidence>
<dbReference type="PANTHER" id="PTHR24421:SF10">
    <property type="entry name" value="NITRATE_NITRITE SENSOR PROTEIN NARQ"/>
    <property type="match status" value="1"/>
</dbReference>
<protein>
    <recommendedName>
        <fullName evidence="2">histidine kinase</fullName>
        <ecNumber evidence="2">2.7.13.3</ecNumber>
    </recommendedName>
</protein>
<keyword evidence="5" id="KW-0902">Two-component regulatory system</keyword>
<dbReference type="EC" id="2.7.13.3" evidence="2"/>
<dbReference type="InterPro" id="IPR036890">
    <property type="entry name" value="HATPase_C_sf"/>
</dbReference>
<feature type="compositionally biased region" description="Acidic residues" evidence="6">
    <location>
        <begin position="1"/>
        <end position="10"/>
    </location>
</feature>